<evidence type="ECO:0000256" key="6">
    <source>
        <dbReference type="ARBA" id="ARBA00034138"/>
    </source>
</evidence>
<dbReference type="SUPFAM" id="SSF50621">
    <property type="entry name" value="Alanine racemase C-terminal domain-like"/>
    <property type="match status" value="1"/>
</dbReference>
<evidence type="ECO:0000256" key="1">
    <source>
        <dbReference type="ARBA" id="ARBA00001933"/>
    </source>
</evidence>
<evidence type="ECO:0000313" key="14">
    <source>
        <dbReference type="Proteomes" id="UP000238479"/>
    </source>
</evidence>
<dbReference type="PROSITE" id="PS00878">
    <property type="entry name" value="ODR_DC_2_1"/>
    <property type="match status" value="1"/>
</dbReference>
<comment type="catalytic activity">
    <reaction evidence="8">
        <text>L-ornithine + H(+) = putrescine + CO2</text>
        <dbReference type="Rhea" id="RHEA:22964"/>
        <dbReference type="ChEBI" id="CHEBI:15378"/>
        <dbReference type="ChEBI" id="CHEBI:16526"/>
        <dbReference type="ChEBI" id="CHEBI:46911"/>
        <dbReference type="ChEBI" id="CHEBI:326268"/>
        <dbReference type="EC" id="4.1.1.17"/>
    </reaction>
</comment>
<dbReference type="SUPFAM" id="SSF51419">
    <property type="entry name" value="PLP-binding barrel"/>
    <property type="match status" value="1"/>
</dbReference>
<dbReference type="InterPro" id="IPR002433">
    <property type="entry name" value="Orn_de-COase"/>
</dbReference>
<dbReference type="UniPathway" id="UPA00535">
    <property type="reaction ID" value="UER00288"/>
</dbReference>
<dbReference type="Pfam" id="PF02784">
    <property type="entry name" value="Orn_Arg_deC_N"/>
    <property type="match status" value="1"/>
</dbReference>
<organism evidence="13 14">
    <name type="scientific">Rosa chinensis</name>
    <name type="common">China rose</name>
    <dbReference type="NCBI Taxonomy" id="74649"/>
    <lineage>
        <taxon>Eukaryota</taxon>
        <taxon>Viridiplantae</taxon>
        <taxon>Streptophyta</taxon>
        <taxon>Embryophyta</taxon>
        <taxon>Tracheophyta</taxon>
        <taxon>Spermatophyta</taxon>
        <taxon>Magnoliopsida</taxon>
        <taxon>eudicotyledons</taxon>
        <taxon>Gunneridae</taxon>
        <taxon>Pentapetalae</taxon>
        <taxon>rosids</taxon>
        <taxon>fabids</taxon>
        <taxon>Rosales</taxon>
        <taxon>Rosaceae</taxon>
        <taxon>Rosoideae</taxon>
        <taxon>Rosoideae incertae sedis</taxon>
        <taxon>Rosa</taxon>
    </lineage>
</organism>
<dbReference type="PANTHER" id="PTHR11482">
    <property type="entry name" value="ARGININE/DIAMINOPIMELATE/ORNITHINE DECARBOXYLASE"/>
    <property type="match status" value="1"/>
</dbReference>
<keyword evidence="3 9" id="KW-0663">Pyridoxal phosphate</keyword>
<dbReference type="GO" id="GO:0005737">
    <property type="term" value="C:cytoplasm"/>
    <property type="evidence" value="ECO:0007669"/>
    <property type="project" value="TreeGrafter"/>
</dbReference>
<dbReference type="Proteomes" id="UP000238479">
    <property type="component" value="Chromosome 4"/>
</dbReference>
<evidence type="ECO:0000259" key="11">
    <source>
        <dbReference type="Pfam" id="PF00278"/>
    </source>
</evidence>
<dbReference type="InterPro" id="IPR029066">
    <property type="entry name" value="PLP-binding_barrel"/>
</dbReference>
<evidence type="ECO:0000256" key="8">
    <source>
        <dbReference type="ARBA" id="ARBA00049127"/>
    </source>
</evidence>
<dbReference type="OrthoDB" id="5034579at2759"/>
<feature type="domain" description="Orn/DAP/Arg decarboxylase 2 C-terminal" evidence="11">
    <location>
        <begin position="46"/>
        <end position="399"/>
    </location>
</feature>
<evidence type="ECO:0000256" key="2">
    <source>
        <dbReference type="ARBA" id="ARBA00008872"/>
    </source>
</evidence>
<sequence length="422" mass="46416">MDVNSVEPRLSAPDKVMSNYGLSTHEYFLEKIISTIKKQQSEEAFYVLDLGVVINLMDTWKHNLPMVQPFYAVKCNPHPDLLATLVAQGSSFDCASWSEIESILALGVSPDRIIYANPCKACSHIKYAAAVGVNLTTFDSVDEVHKIRKLHPECSLLIRIKAPDESGSRWPMSSKYGALPEEVPKLLQAAQTKGLKVVGVSFHIGSKSHNYQAYKTAIQAAKAVFQEADRLCMPPMHVLNIGGGFVSDALCFEAAASAVKTAVDKYFSKEERQNLTMMAEPGRFFAETAFTLATNIIGKRVRGEVRHYWINEGFHGSMMRVDRTALVESCISLKCMSNNSSDDNEKNPGIVVCGKGVGGARTYSSIVFGPTCDPIDKVLEGHQLPELEVNDWLVFQNMGAYTSSCSNKFNGFGAAKITYLTD</sequence>
<evidence type="ECO:0000313" key="13">
    <source>
        <dbReference type="EMBL" id="PRQ40047.1"/>
    </source>
</evidence>
<comment type="caution">
    <text evidence="13">The sequence shown here is derived from an EMBL/GenBank/DDBJ whole genome shotgun (WGS) entry which is preliminary data.</text>
</comment>
<dbReference type="Gene3D" id="3.20.20.10">
    <property type="entry name" value="Alanine racemase"/>
    <property type="match status" value="1"/>
</dbReference>
<evidence type="ECO:0000256" key="4">
    <source>
        <dbReference type="ARBA" id="ARBA00023239"/>
    </source>
</evidence>
<name>A0A2P6R0T3_ROSCH</name>
<dbReference type="InterPro" id="IPR009006">
    <property type="entry name" value="Ala_racemase/Decarboxylase_C"/>
</dbReference>
<dbReference type="EC" id="4.1.1.17" evidence="6"/>
<dbReference type="EMBL" id="PDCK01000042">
    <property type="protein sequence ID" value="PRQ40047.1"/>
    <property type="molecule type" value="Genomic_DNA"/>
</dbReference>
<dbReference type="PRINTS" id="PR01179">
    <property type="entry name" value="ODADCRBXLASE"/>
</dbReference>
<dbReference type="AlphaFoldDB" id="A0A2P6R0T3"/>
<comment type="pathway">
    <text evidence="5">Amine and polyamine biosynthesis; putrescine biosynthesis via L-ornithine pathway; putrescine from L-ornithine: step 1/1.</text>
</comment>
<dbReference type="InterPro" id="IPR022653">
    <property type="entry name" value="De-COase2_pyr-phos_BS"/>
</dbReference>
<proteinExistence type="inferred from homology"/>
<comment type="subunit">
    <text evidence="7">Homodimer. Only the dimer is catalytically active, as the active sites are constructed of residues from both monomers.</text>
</comment>
<feature type="active site" description="Proton donor" evidence="9">
    <location>
        <position position="372"/>
    </location>
</feature>
<dbReference type="Gramene" id="PRQ40047">
    <property type="protein sequence ID" value="PRQ40047"/>
    <property type="gene ID" value="RchiOBHm_Chr4g0431831"/>
</dbReference>
<dbReference type="InterPro" id="IPR000183">
    <property type="entry name" value="Orn/DAP/Arg_de-COase"/>
</dbReference>
<comment type="similarity">
    <text evidence="2 10">Belongs to the Orn/Lys/Arg decarboxylase class-II family.</text>
</comment>
<dbReference type="PANTHER" id="PTHR11482:SF6">
    <property type="entry name" value="ORNITHINE DECARBOXYLASE 1-RELATED"/>
    <property type="match status" value="1"/>
</dbReference>
<gene>
    <name evidence="13" type="ORF">RchiOBHm_Chr4g0431831</name>
</gene>
<comment type="cofactor">
    <cofactor evidence="1 9">
        <name>pyridoxal 5'-phosphate</name>
        <dbReference type="ChEBI" id="CHEBI:597326"/>
    </cofactor>
</comment>
<evidence type="ECO:0000256" key="5">
    <source>
        <dbReference type="ARBA" id="ARBA00034115"/>
    </source>
</evidence>
<evidence type="ECO:0000256" key="9">
    <source>
        <dbReference type="PIRSR" id="PIRSR600183-50"/>
    </source>
</evidence>
<evidence type="ECO:0000256" key="10">
    <source>
        <dbReference type="RuleBase" id="RU003737"/>
    </source>
</evidence>
<accession>A0A2P6R0T3</accession>
<feature type="domain" description="Orn/DAP/Arg decarboxylase 2 N-terminal" evidence="12">
    <location>
        <begin position="53"/>
        <end position="286"/>
    </location>
</feature>
<dbReference type="Gene3D" id="2.40.37.10">
    <property type="entry name" value="Lyase, Ornithine Decarboxylase, Chain A, domain 1"/>
    <property type="match status" value="1"/>
</dbReference>
<feature type="modified residue" description="N6-(pyridoxal phosphate)lysine" evidence="9">
    <location>
        <position position="74"/>
    </location>
</feature>
<dbReference type="GO" id="GO:0004586">
    <property type="term" value="F:ornithine decarboxylase activity"/>
    <property type="evidence" value="ECO:0007669"/>
    <property type="project" value="UniProtKB-EC"/>
</dbReference>
<dbReference type="InterPro" id="IPR022643">
    <property type="entry name" value="De-COase2_C"/>
</dbReference>
<evidence type="ECO:0000256" key="3">
    <source>
        <dbReference type="ARBA" id="ARBA00022898"/>
    </source>
</evidence>
<dbReference type="CDD" id="cd00622">
    <property type="entry name" value="PLPDE_III_ODC"/>
    <property type="match status" value="1"/>
</dbReference>
<dbReference type="OMA" id="SFFVCDL"/>
<keyword evidence="14" id="KW-1185">Reference proteome</keyword>
<reference evidence="13 14" key="1">
    <citation type="journal article" date="2018" name="Nat. Genet.">
        <title>The Rosa genome provides new insights in the design of modern roses.</title>
        <authorList>
            <person name="Bendahmane M."/>
        </authorList>
    </citation>
    <scope>NUCLEOTIDE SEQUENCE [LARGE SCALE GENOMIC DNA]</scope>
    <source>
        <strain evidence="14">cv. Old Blush</strain>
    </source>
</reference>
<dbReference type="PRINTS" id="PR01182">
    <property type="entry name" value="ORNDCRBXLASE"/>
</dbReference>
<dbReference type="STRING" id="74649.A0A2P6R0T3"/>
<protein>
    <recommendedName>
        <fullName evidence="6">ornithine decarboxylase</fullName>
        <ecNumber evidence="6">4.1.1.17</ecNumber>
    </recommendedName>
</protein>
<keyword evidence="4 13" id="KW-0456">Lyase</keyword>
<evidence type="ECO:0000256" key="7">
    <source>
        <dbReference type="ARBA" id="ARBA00046672"/>
    </source>
</evidence>
<evidence type="ECO:0000259" key="12">
    <source>
        <dbReference type="Pfam" id="PF02784"/>
    </source>
</evidence>
<dbReference type="GO" id="GO:0033387">
    <property type="term" value="P:putrescine biosynthetic process from arginine, via ornithine"/>
    <property type="evidence" value="ECO:0007669"/>
    <property type="project" value="UniProtKB-UniPathway"/>
</dbReference>
<dbReference type="FunFam" id="3.20.20.10:FF:000005">
    <property type="entry name" value="Ornithine decarboxylase"/>
    <property type="match status" value="1"/>
</dbReference>
<dbReference type="Pfam" id="PF00278">
    <property type="entry name" value="Orn_DAP_Arg_deC"/>
    <property type="match status" value="1"/>
</dbReference>
<dbReference type="InterPro" id="IPR022644">
    <property type="entry name" value="De-COase2_N"/>
</dbReference>